<dbReference type="SUPFAM" id="SSF103473">
    <property type="entry name" value="MFS general substrate transporter"/>
    <property type="match status" value="1"/>
</dbReference>
<reference evidence="2" key="1">
    <citation type="journal article" date="2014" name="Front. Microbiol.">
        <title>High frequency of phylogenetically diverse reductive dehalogenase-homologous genes in deep subseafloor sedimentary metagenomes.</title>
        <authorList>
            <person name="Kawai M."/>
            <person name="Futagami T."/>
            <person name="Toyoda A."/>
            <person name="Takaki Y."/>
            <person name="Nishi S."/>
            <person name="Hori S."/>
            <person name="Arai W."/>
            <person name="Tsubouchi T."/>
            <person name="Morono Y."/>
            <person name="Uchiyama I."/>
            <person name="Ito T."/>
            <person name="Fujiyama A."/>
            <person name="Inagaki F."/>
            <person name="Takami H."/>
        </authorList>
    </citation>
    <scope>NUCLEOTIDE SEQUENCE</scope>
    <source>
        <strain evidence="2">Expedition CK06-06</strain>
    </source>
</reference>
<feature type="transmembrane region" description="Helical" evidence="1">
    <location>
        <begin position="74"/>
        <end position="99"/>
    </location>
</feature>
<dbReference type="GO" id="GO:0008643">
    <property type="term" value="P:carbohydrate transport"/>
    <property type="evidence" value="ECO:0007669"/>
    <property type="project" value="InterPro"/>
</dbReference>
<evidence type="ECO:0008006" key="3">
    <source>
        <dbReference type="Google" id="ProtNLM"/>
    </source>
</evidence>
<feature type="transmembrane region" description="Helical" evidence="1">
    <location>
        <begin position="211"/>
        <end position="230"/>
    </location>
</feature>
<feature type="transmembrane region" description="Helical" evidence="1">
    <location>
        <begin position="18"/>
        <end position="36"/>
    </location>
</feature>
<dbReference type="Pfam" id="PF13347">
    <property type="entry name" value="MFS_2"/>
    <property type="match status" value="1"/>
</dbReference>
<keyword evidence="1" id="KW-1133">Transmembrane helix</keyword>
<feature type="transmembrane region" description="Helical" evidence="1">
    <location>
        <begin position="140"/>
        <end position="158"/>
    </location>
</feature>
<feature type="transmembrane region" description="Helical" evidence="1">
    <location>
        <begin position="164"/>
        <end position="190"/>
    </location>
</feature>
<evidence type="ECO:0000256" key="1">
    <source>
        <dbReference type="SAM" id="Phobius"/>
    </source>
</evidence>
<proteinExistence type="predicted"/>
<sequence length="251" mass="28133">FGFTVPVFYIYGNRSSMILAQSIVVFLLIICVLLLIPGIRETEEIKEAFLRGHQEKGREPYFKTIKYAFTRKNFVATLLCFVFLSLGSTLANASGVYFMKDVLRLPLYNAVFTSLAYFFGYVCFIPLWSNLSKKYGHGKIMKLSCVLIGLVYLPQLWITTLPEAIIFAFVGGFVAGSFWVTLGPVAADVNDEITTSTGKHQEAMYEGIRTLFYRMAFIGQAAIFVIVHVATGYNPNPKAVQTPLAIWGIRI</sequence>
<comment type="caution">
    <text evidence="2">The sequence shown here is derived from an EMBL/GenBank/DDBJ whole genome shotgun (WGS) entry which is preliminary data.</text>
</comment>
<keyword evidence="1" id="KW-0472">Membrane</keyword>
<feature type="non-terminal residue" evidence="2">
    <location>
        <position position="251"/>
    </location>
</feature>
<keyword evidence="1" id="KW-0812">Transmembrane</keyword>
<dbReference type="EMBL" id="BARW01029438">
    <property type="protein sequence ID" value="GAJ09470.1"/>
    <property type="molecule type" value="Genomic_DNA"/>
</dbReference>
<accession>X1VM22</accession>
<dbReference type="PANTHER" id="PTHR11328:SF24">
    <property type="entry name" value="MAJOR FACILITATOR SUPERFAMILY (MFS) PROFILE DOMAIN-CONTAINING PROTEIN"/>
    <property type="match status" value="1"/>
</dbReference>
<dbReference type="AlphaFoldDB" id="X1VM22"/>
<evidence type="ECO:0000313" key="2">
    <source>
        <dbReference type="EMBL" id="GAJ09470.1"/>
    </source>
</evidence>
<dbReference type="InterPro" id="IPR036259">
    <property type="entry name" value="MFS_trans_sf"/>
</dbReference>
<dbReference type="GO" id="GO:0015293">
    <property type="term" value="F:symporter activity"/>
    <property type="evidence" value="ECO:0007669"/>
    <property type="project" value="InterPro"/>
</dbReference>
<organism evidence="2">
    <name type="scientific">marine sediment metagenome</name>
    <dbReference type="NCBI Taxonomy" id="412755"/>
    <lineage>
        <taxon>unclassified sequences</taxon>
        <taxon>metagenomes</taxon>
        <taxon>ecological metagenomes</taxon>
    </lineage>
</organism>
<feature type="transmembrane region" description="Helical" evidence="1">
    <location>
        <begin position="105"/>
        <end position="128"/>
    </location>
</feature>
<protein>
    <recommendedName>
        <fullName evidence="3">Major facilitator superfamily (MFS) profile domain-containing protein</fullName>
    </recommendedName>
</protein>
<name>X1VM22_9ZZZZ</name>
<feature type="non-terminal residue" evidence="2">
    <location>
        <position position="1"/>
    </location>
</feature>
<gene>
    <name evidence="2" type="ORF">S12H4_47302</name>
</gene>
<dbReference type="GO" id="GO:0005886">
    <property type="term" value="C:plasma membrane"/>
    <property type="evidence" value="ECO:0007669"/>
    <property type="project" value="TreeGrafter"/>
</dbReference>
<dbReference type="Gene3D" id="1.20.1250.20">
    <property type="entry name" value="MFS general substrate transporter like domains"/>
    <property type="match status" value="1"/>
</dbReference>
<dbReference type="InterPro" id="IPR039672">
    <property type="entry name" value="MFS_2"/>
</dbReference>
<dbReference type="PANTHER" id="PTHR11328">
    <property type="entry name" value="MAJOR FACILITATOR SUPERFAMILY DOMAIN-CONTAINING PROTEIN"/>
    <property type="match status" value="1"/>
</dbReference>